<dbReference type="Gene3D" id="3.40.30.10">
    <property type="entry name" value="Glutaredoxin"/>
    <property type="match status" value="1"/>
</dbReference>
<dbReference type="PIRSF" id="PIRSF000077">
    <property type="entry name" value="Thioredoxin"/>
    <property type="match status" value="1"/>
</dbReference>
<dbReference type="InterPro" id="IPR005746">
    <property type="entry name" value="Thioredoxin"/>
</dbReference>
<dbReference type="KEGG" id="fad:CDH04_05710"/>
<keyword evidence="3" id="KW-0249">Electron transport</keyword>
<feature type="domain" description="Thioredoxin" evidence="10">
    <location>
        <begin position="1"/>
        <end position="108"/>
    </location>
</feature>
<evidence type="ECO:0000256" key="7">
    <source>
        <dbReference type="PIRNR" id="PIRNR000077"/>
    </source>
</evidence>
<feature type="site" description="Contributes to redox potential value" evidence="8">
    <location>
        <position position="36"/>
    </location>
</feature>
<dbReference type="InterPro" id="IPR017937">
    <property type="entry name" value="Thioredoxin_CS"/>
</dbReference>
<feature type="site" description="Deprotonates C-terminal active site Cys" evidence="8">
    <location>
        <position position="28"/>
    </location>
</feature>
<dbReference type="NCBIfam" id="TIGR01068">
    <property type="entry name" value="thioredoxin"/>
    <property type="match status" value="1"/>
</dbReference>
<evidence type="ECO:0000256" key="5">
    <source>
        <dbReference type="ARBA" id="ARBA00023284"/>
    </source>
</evidence>
<evidence type="ECO:0000256" key="9">
    <source>
        <dbReference type="PIRSR" id="PIRSR000077-4"/>
    </source>
</evidence>
<proteinExistence type="inferred from homology"/>
<dbReference type="FunFam" id="3.40.30.10:FF:000001">
    <property type="entry name" value="Thioredoxin"/>
    <property type="match status" value="1"/>
</dbReference>
<feature type="active site" description="Nucleophile" evidence="8">
    <location>
        <position position="37"/>
    </location>
</feature>
<dbReference type="Proteomes" id="UP000681131">
    <property type="component" value="Chromosome"/>
</dbReference>
<evidence type="ECO:0000256" key="1">
    <source>
        <dbReference type="ARBA" id="ARBA00008987"/>
    </source>
</evidence>
<dbReference type="OrthoDB" id="9790390at2"/>
<evidence type="ECO:0000256" key="4">
    <source>
        <dbReference type="ARBA" id="ARBA00023157"/>
    </source>
</evidence>
<evidence type="ECO:0000256" key="3">
    <source>
        <dbReference type="ARBA" id="ARBA00022982"/>
    </source>
</evidence>
<dbReference type="AlphaFoldDB" id="A0A2Z4XZS8"/>
<dbReference type="CDD" id="cd02947">
    <property type="entry name" value="TRX_family"/>
    <property type="match status" value="1"/>
</dbReference>
<evidence type="ECO:0000256" key="2">
    <source>
        <dbReference type="ARBA" id="ARBA00022448"/>
    </source>
</evidence>
<gene>
    <name evidence="11" type="primary">trxA</name>
    <name evidence="11" type="ORF">CDH04_05710</name>
    <name evidence="12" type="ORF">FZC43_05715</name>
</gene>
<reference evidence="11 13" key="1">
    <citation type="submission" date="2017-06" db="EMBL/GenBank/DDBJ databases">
        <title>Complete genome of Francisella adeliensis.</title>
        <authorList>
            <person name="Vallesi A."/>
            <person name="Sjodin A."/>
        </authorList>
    </citation>
    <scope>NUCLEOTIDE SEQUENCE [LARGE SCALE GENOMIC DNA]</scope>
    <source>
        <strain evidence="11 13">FDC440</strain>
    </source>
</reference>
<organism evidence="11 13">
    <name type="scientific">Francisella adeliensis</name>
    <dbReference type="NCBI Taxonomy" id="2007306"/>
    <lineage>
        <taxon>Bacteria</taxon>
        <taxon>Pseudomonadati</taxon>
        <taxon>Pseudomonadota</taxon>
        <taxon>Gammaproteobacteria</taxon>
        <taxon>Thiotrichales</taxon>
        <taxon>Francisellaceae</taxon>
        <taxon>Francisella</taxon>
    </lineage>
</organism>
<dbReference type="PRINTS" id="PR00421">
    <property type="entry name" value="THIOREDOXIN"/>
</dbReference>
<evidence type="ECO:0000313" key="12">
    <source>
        <dbReference type="EMBL" id="QIW12179.1"/>
    </source>
</evidence>
<feature type="active site" description="Nucleophile" evidence="8">
    <location>
        <position position="34"/>
    </location>
</feature>
<dbReference type="PROSITE" id="PS00194">
    <property type="entry name" value="THIOREDOXIN_1"/>
    <property type="match status" value="1"/>
</dbReference>
<evidence type="ECO:0000259" key="10">
    <source>
        <dbReference type="PROSITE" id="PS51352"/>
    </source>
</evidence>
<dbReference type="PROSITE" id="PS51352">
    <property type="entry name" value="THIOREDOXIN_2"/>
    <property type="match status" value="1"/>
</dbReference>
<evidence type="ECO:0000256" key="8">
    <source>
        <dbReference type="PIRSR" id="PIRSR000077-1"/>
    </source>
</evidence>
<dbReference type="InterPro" id="IPR013766">
    <property type="entry name" value="Thioredoxin_domain"/>
</dbReference>
<dbReference type="EMBL" id="CP043424">
    <property type="protein sequence ID" value="QIW12179.1"/>
    <property type="molecule type" value="Genomic_DNA"/>
</dbReference>
<evidence type="ECO:0000313" key="11">
    <source>
        <dbReference type="EMBL" id="AXA33943.1"/>
    </source>
</evidence>
<comment type="similarity">
    <text evidence="1 7">Belongs to the thioredoxin family.</text>
</comment>
<dbReference type="RefSeq" id="WP_112870118.1">
    <property type="nucleotide sequence ID" value="NZ_CP021781.1"/>
</dbReference>
<dbReference type="GO" id="GO:0005737">
    <property type="term" value="C:cytoplasm"/>
    <property type="evidence" value="ECO:0007669"/>
    <property type="project" value="TreeGrafter"/>
</dbReference>
<sequence>MAISNVINANEASFDKLLASTSKPVLVDFYADWCGPCKMLGPILEQLSRDYKDVLVVKIDVDSNQNLAAKFGIRSIPTMIIFKDSENKETLNGVMTQPQLEAKLKQYS</sequence>
<name>A0A2Z4XZS8_9GAMM</name>
<evidence type="ECO:0000313" key="13">
    <source>
        <dbReference type="Proteomes" id="UP000251120"/>
    </source>
</evidence>
<dbReference type="Proteomes" id="UP000251120">
    <property type="component" value="Chromosome"/>
</dbReference>
<evidence type="ECO:0000256" key="6">
    <source>
        <dbReference type="NCBIfam" id="TIGR01068"/>
    </source>
</evidence>
<keyword evidence="4 9" id="KW-1015">Disulfide bond</keyword>
<reference evidence="12 14" key="2">
    <citation type="submission" date="2019-08" db="EMBL/GenBank/DDBJ databases">
        <title>Complete genome sequences of Francisella adeliensis (FSC1325 and FSC1326).</title>
        <authorList>
            <person name="Ohrman C."/>
            <person name="Uneklint I."/>
            <person name="Vallesi A."/>
            <person name="Karlsson L."/>
            <person name="Sjodin A."/>
        </authorList>
    </citation>
    <scope>NUCLEOTIDE SEQUENCE [LARGE SCALE GENOMIC DNA]</scope>
    <source>
        <strain evidence="12 14">FSC1325</strain>
    </source>
</reference>
<protein>
    <recommendedName>
        <fullName evidence="6 7">Thioredoxin</fullName>
    </recommendedName>
</protein>
<keyword evidence="14" id="KW-1185">Reference proteome</keyword>
<dbReference type="PANTHER" id="PTHR45663:SF11">
    <property type="entry name" value="GEO12009P1"/>
    <property type="match status" value="1"/>
</dbReference>
<keyword evidence="2" id="KW-0813">Transport</keyword>
<dbReference type="GO" id="GO:0015035">
    <property type="term" value="F:protein-disulfide reductase activity"/>
    <property type="evidence" value="ECO:0007669"/>
    <property type="project" value="UniProtKB-UniRule"/>
</dbReference>
<feature type="disulfide bond" description="Redox-active" evidence="9">
    <location>
        <begin position="34"/>
        <end position="37"/>
    </location>
</feature>
<dbReference type="EMBL" id="CP021781">
    <property type="protein sequence ID" value="AXA33943.1"/>
    <property type="molecule type" value="Genomic_DNA"/>
</dbReference>
<dbReference type="InterPro" id="IPR036249">
    <property type="entry name" value="Thioredoxin-like_sf"/>
</dbReference>
<keyword evidence="5 9" id="KW-0676">Redox-active center</keyword>
<evidence type="ECO:0000313" key="14">
    <source>
        <dbReference type="Proteomes" id="UP000681131"/>
    </source>
</evidence>
<dbReference type="PANTHER" id="PTHR45663">
    <property type="entry name" value="GEO12009P1"/>
    <property type="match status" value="1"/>
</dbReference>
<accession>A0A2Z4XZS8</accession>
<dbReference type="SUPFAM" id="SSF52833">
    <property type="entry name" value="Thioredoxin-like"/>
    <property type="match status" value="1"/>
</dbReference>
<dbReference type="Pfam" id="PF00085">
    <property type="entry name" value="Thioredoxin"/>
    <property type="match status" value="1"/>
</dbReference>
<feature type="site" description="Contributes to redox potential value" evidence="8">
    <location>
        <position position="35"/>
    </location>
</feature>